<keyword evidence="2" id="KW-1185">Reference proteome</keyword>
<dbReference type="SUPFAM" id="SSF52540">
    <property type="entry name" value="P-loop containing nucleoside triphosphate hydrolases"/>
    <property type="match status" value="1"/>
</dbReference>
<name>A0A919A7P1_9ACTN</name>
<organism evidence="1 2">
    <name type="scientific">Streptomyces longispororuber</name>
    <dbReference type="NCBI Taxonomy" id="68230"/>
    <lineage>
        <taxon>Bacteria</taxon>
        <taxon>Bacillati</taxon>
        <taxon>Actinomycetota</taxon>
        <taxon>Actinomycetes</taxon>
        <taxon>Kitasatosporales</taxon>
        <taxon>Streptomycetaceae</taxon>
        <taxon>Streptomyces</taxon>
    </lineage>
</organism>
<dbReference type="Proteomes" id="UP000608024">
    <property type="component" value="Unassembled WGS sequence"/>
</dbReference>
<reference evidence="1" key="1">
    <citation type="journal article" date="2014" name="Int. J. Syst. Evol. Microbiol.">
        <title>Complete genome sequence of Corynebacterium casei LMG S-19264T (=DSM 44701T), isolated from a smear-ripened cheese.</title>
        <authorList>
            <consortium name="US DOE Joint Genome Institute (JGI-PGF)"/>
            <person name="Walter F."/>
            <person name="Albersmeier A."/>
            <person name="Kalinowski J."/>
            <person name="Ruckert C."/>
        </authorList>
    </citation>
    <scope>NUCLEOTIDE SEQUENCE</scope>
    <source>
        <strain evidence="1">JCM 4784</strain>
    </source>
</reference>
<sequence>MSSIPVTVLGPQGSGKTVYLASLFRRLAIQRDDVGFFVQLPPDEATKLNQIYSQIVSPDGWPDPNLLAHTSEWRFTCSIRTEQGEVYSPFTLDYLDFAGDHLTNAAATKTEYGAAVWQWVRESEFLLVLLDGLKVLRYLDGDSRLVDELLPVLGAVGASKAVAHFLVTKWDLLEASGHTVRGVLARLLENPDFRDFYTNRVRRTDDGALRFIPVSSLGPGFATLGPDGQTMVKQGRFPRPVNVEVPLMAVLVDLFTRELHRVRGQEATWQAGPLRTGLRPRLLREAAKWLPALRGALATHAAGSRALAAVQDTMVDAFVSFVEERKRRLEQEEAEDSEQLRAHLLRARSRQEAMNSMVKLFDSVLAEFEAVHPGTLGEGEVS</sequence>
<accession>A0A919A7P1</accession>
<reference evidence="1" key="2">
    <citation type="submission" date="2020-09" db="EMBL/GenBank/DDBJ databases">
        <authorList>
            <person name="Sun Q."/>
            <person name="Ohkuma M."/>
        </authorList>
    </citation>
    <scope>NUCLEOTIDE SEQUENCE</scope>
    <source>
        <strain evidence="1">JCM 4784</strain>
    </source>
</reference>
<protein>
    <submittedName>
        <fullName evidence="1">Uncharacterized protein</fullName>
    </submittedName>
</protein>
<dbReference type="EMBL" id="BNBT01000183">
    <property type="protein sequence ID" value="GHE92653.1"/>
    <property type="molecule type" value="Genomic_DNA"/>
</dbReference>
<comment type="caution">
    <text evidence="1">The sequence shown here is derived from an EMBL/GenBank/DDBJ whole genome shotgun (WGS) entry which is preliminary data.</text>
</comment>
<proteinExistence type="predicted"/>
<gene>
    <name evidence="1" type="ORF">GCM10018785_68510</name>
</gene>
<dbReference type="RefSeq" id="WP_190140073.1">
    <property type="nucleotide sequence ID" value="NZ_BNBT01000183.1"/>
</dbReference>
<dbReference type="InterPro" id="IPR027417">
    <property type="entry name" value="P-loop_NTPase"/>
</dbReference>
<evidence type="ECO:0000313" key="1">
    <source>
        <dbReference type="EMBL" id="GHE92653.1"/>
    </source>
</evidence>
<dbReference type="AlphaFoldDB" id="A0A919A7P1"/>
<evidence type="ECO:0000313" key="2">
    <source>
        <dbReference type="Proteomes" id="UP000608024"/>
    </source>
</evidence>